<evidence type="ECO:0000313" key="3">
    <source>
        <dbReference type="Proteomes" id="UP001326199"/>
    </source>
</evidence>
<keyword evidence="3" id="KW-1185">Reference proteome</keyword>
<proteinExistence type="predicted"/>
<dbReference type="GeneID" id="87929820"/>
<dbReference type="Pfam" id="PF06985">
    <property type="entry name" value="HET"/>
    <property type="match status" value="1"/>
</dbReference>
<protein>
    <recommendedName>
        <fullName evidence="1">Heterokaryon incompatibility domain-containing protein</fullName>
    </recommendedName>
</protein>
<evidence type="ECO:0000259" key="1">
    <source>
        <dbReference type="Pfam" id="PF06985"/>
    </source>
</evidence>
<dbReference type="InterPro" id="IPR010730">
    <property type="entry name" value="HET"/>
</dbReference>
<feature type="domain" description="Heterokaryon incompatibility" evidence="1">
    <location>
        <begin position="99"/>
        <end position="166"/>
    </location>
</feature>
<dbReference type="RefSeq" id="XP_062768265.1">
    <property type="nucleotide sequence ID" value="XM_062909477.1"/>
</dbReference>
<sequence length="174" mass="18958">MYHLPEGGIDPKNISIECMGPIMEPLDFMSEENYGSTYPETKEGRMPEVLRVSLSFKNVAMPTIHLVSLVSPVIAGVGQQTQQAKATLKNVKGWRQGFSLGRLPRTLRDAAMITRRLGATSGSINLCIIQDDKSDWERGSSKMASIYQNSFLTLAATGSADGDCGCFAGFHEIP</sequence>
<comment type="caution">
    <text evidence="2">The sequence shown here is derived from an EMBL/GenBank/DDBJ whole genome shotgun (WGS) entry which is preliminary data.</text>
</comment>
<organism evidence="2 3">
    <name type="scientific">Podospora pseudopauciseta</name>
    <dbReference type="NCBI Taxonomy" id="2093780"/>
    <lineage>
        <taxon>Eukaryota</taxon>
        <taxon>Fungi</taxon>
        <taxon>Dikarya</taxon>
        <taxon>Ascomycota</taxon>
        <taxon>Pezizomycotina</taxon>
        <taxon>Sordariomycetes</taxon>
        <taxon>Sordariomycetidae</taxon>
        <taxon>Sordariales</taxon>
        <taxon>Podosporaceae</taxon>
        <taxon>Podospora</taxon>
    </lineage>
</organism>
<evidence type="ECO:0000313" key="2">
    <source>
        <dbReference type="EMBL" id="KAK4669595.1"/>
    </source>
</evidence>
<gene>
    <name evidence="2" type="ORF">QC763_204380</name>
</gene>
<dbReference type="PANTHER" id="PTHR33112">
    <property type="entry name" value="DOMAIN PROTEIN, PUTATIVE-RELATED"/>
    <property type="match status" value="1"/>
</dbReference>
<dbReference type="PANTHER" id="PTHR33112:SF9">
    <property type="entry name" value="HETEROKARYON INCOMPATIBILITY DOMAIN-CONTAINING PROTEIN"/>
    <property type="match status" value="1"/>
</dbReference>
<dbReference type="EMBL" id="JAFFHB010000002">
    <property type="protein sequence ID" value="KAK4669595.1"/>
    <property type="molecule type" value="Genomic_DNA"/>
</dbReference>
<reference evidence="2 3" key="1">
    <citation type="journal article" date="2023" name="bioRxiv">
        <title>High-quality genome assemblies of four members of thePodospora anserinaspecies complex.</title>
        <authorList>
            <person name="Ament-Velasquez S.L."/>
            <person name="Vogan A.A."/>
            <person name="Wallerman O."/>
            <person name="Hartmann F."/>
            <person name="Gautier V."/>
            <person name="Silar P."/>
            <person name="Giraud T."/>
            <person name="Johannesson H."/>
        </authorList>
    </citation>
    <scope>NUCLEOTIDE SEQUENCE [LARGE SCALE GENOMIC DNA]</scope>
    <source>
        <strain evidence="2 3">CBS 411.78</strain>
    </source>
</reference>
<dbReference type="Proteomes" id="UP001326199">
    <property type="component" value="Unassembled WGS sequence"/>
</dbReference>
<accession>A0ABR0HNE7</accession>
<name>A0ABR0HNE7_9PEZI</name>